<evidence type="ECO:0000313" key="2">
    <source>
        <dbReference type="EMBL" id="MFC4247107.1"/>
    </source>
</evidence>
<comment type="caution">
    <text evidence="2">The sequence shown here is derived from an EMBL/GenBank/DDBJ whole genome shotgun (WGS) entry which is preliminary data.</text>
</comment>
<sequence>MTDDLPAAWSRDRADASRPTPNATPRRFLRYVHDTGDVSLRVAPATLEVTERPGYELSVTIYPGLELEERTVVRTVTTCESCKRLAREFMSVFDGRYEGAANTEAAVEYATERVAPSSAYDGIVTD</sequence>
<dbReference type="Proteomes" id="UP001595821">
    <property type="component" value="Unassembled WGS sequence"/>
</dbReference>
<organism evidence="2 3">
    <name type="scientific">Natribaculum luteum</name>
    <dbReference type="NCBI Taxonomy" id="1586232"/>
    <lineage>
        <taxon>Archaea</taxon>
        <taxon>Methanobacteriati</taxon>
        <taxon>Methanobacteriota</taxon>
        <taxon>Stenosarchaea group</taxon>
        <taxon>Halobacteria</taxon>
        <taxon>Halobacteriales</taxon>
        <taxon>Natrialbaceae</taxon>
        <taxon>Natribaculum</taxon>
    </lineage>
</organism>
<accession>A0ABD5NYS2</accession>
<feature type="region of interest" description="Disordered" evidence="1">
    <location>
        <begin position="1"/>
        <end position="27"/>
    </location>
</feature>
<dbReference type="RefSeq" id="WP_246974294.1">
    <property type="nucleotide sequence ID" value="NZ_CP095397.1"/>
</dbReference>
<evidence type="ECO:0000313" key="3">
    <source>
        <dbReference type="Proteomes" id="UP001595821"/>
    </source>
</evidence>
<dbReference type="EMBL" id="JBHSDJ010000029">
    <property type="protein sequence ID" value="MFC4247107.1"/>
    <property type="molecule type" value="Genomic_DNA"/>
</dbReference>
<gene>
    <name evidence="2" type="ORF">ACFOZ7_08865</name>
</gene>
<reference evidence="2 3" key="1">
    <citation type="journal article" date="2014" name="Int. J. Syst. Evol. Microbiol.">
        <title>Complete genome sequence of Corynebacterium casei LMG S-19264T (=DSM 44701T), isolated from a smear-ripened cheese.</title>
        <authorList>
            <consortium name="US DOE Joint Genome Institute (JGI-PGF)"/>
            <person name="Walter F."/>
            <person name="Albersmeier A."/>
            <person name="Kalinowski J."/>
            <person name="Ruckert C."/>
        </authorList>
    </citation>
    <scope>NUCLEOTIDE SEQUENCE [LARGE SCALE GENOMIC DNA]</scope>
    <source>
        <strain evidence="2 3">IBRC-M 10912</strain>
    </source>
</reference>
<dbReference type="GeneID" id="71853747"/>
<dbReference type="AlphaFoldDB" id="A0ABD5NYS2"/>
<proteinExistence type="predicted"/>
<name>A0ABD5NYS2_9EURY</name>
<evidence type="ECO:0000256" key="1">
    <source>
        <dbReference type="SAM" id="MobiDB-lite"/>
    </source>
</evidence>
<protein>
    <submittedName>
        <fullName evidence="2">Uncharacterized protein</fullName>
    </submittedName>
</protein>